<reference evidence="2 5" key="3">
    <citation type="submission" date="2023-07" db="EMBL/GenBank/DDBJ databases">
        <title>Genome content predicts the carbon catabolic preferences of heterotrophic bacteria.</title>
        <authorList>
            <person name="Gralka M."/>
        </authorList>
    </citation>
    <scope>NUCLEOTIDE SEQUENCE [LARGE SCALE GENOMIC DNA]</scope>
    <source>
        <strain evidence="2 5">4G03</strain>
    </source>
</reference>
<accession>A0A2G1BTQ3</accession>
<evidence type="ECO:0000313" key="4">
    <source>
        <dbReference type="Proteomes" id="UP000222163"/>
    </source>
</evidence>
<organism evidence="3 4">
    <name type="scientific">Tenacibaculum discolor</name>
    <dbReference type="NCBI Taxonomy" id="361581"/>
    <lineage>
        <taxon>Bacteria</taxon>
        <taxon>Pseudomonadati</taxon>
        <taxon>Bacteroidota</taxon>
        <taxon>Flavobacteriia</taxon>
        <taxon>Flavobacteriales</taxon>
        <taxon>Flavobacteriaceae</taxon>
        <taxon>Tenacibaculum</taxon>
    </lineage>
</organism>
<dbReference type="EMBL" id="JAUYVU010000006">
    <property type="protein sequence ID" value="MDP2541555.1"/>
    <property type="molecule type" value="Genomic_DNA"/>
</dbReference>
<protein>
    <submittedName>
        <fullName evidence="3">Uncharacterized protein</fullName>
    </submittedName>
</protein>
<evidence type="ECO:0000256" key="1">
    <source>
        <dbReference type="SAM" id="SignalP"/>
    </source>
</evidence>
<name>A0A2G1BTQ3_9FLAO</name>
<dbReference type="RefSeq" id="WP_099215642.1">
    <property type="nucleotide sequence ID" value="NZ_JAUYVU010000006.1"/>
</dbReference>
<dbReference type="Proteomes" id="UP000222163">
    <property type="component" value="Unassembled WGS sequence"/>
</dbReference>
<keyword evidence="5" id="KW-1185">Reference proteome</keyword>
<evidence type="ECO:0000313" key="3">
    <source>
        <dbReference type="EMBL" id="PHN97432.1"/>
    </source>
</evidence>
<keyword evidence="1" id="KW-0732">Signal</keyword>
<dbReference type="AlphaFoldDB" id="A0A2G1BTQ3"/>
<gene>
    <name evidence="3" type="ORF">CSC81_10160</name>
    <name evidence="2" type="ORF">Q8W23_08735</name>
</gene>
<feature type="signal peptide" evidence="1">
    <location>
        <begin position="1"/>
        <end position="19"/>
    </location>
</feature>
<evidence type="ECO:0000313" key="5">
    <source>
        <dbReference type="Proteomes" id="UP001242342"/>
    </source>
</evidence>
<evidence type="ECO:0000313" key="2">
    <source>
        <dbReference type="EMBL" id="MDP2541555.1"/>
    </source>
</evidence>
<dbReference type="Proteomes" id="UP001242342">
    <property type="component" value="Unassembled WGS sequence"/>
</dbReference>
<reference evidence="3 4" key="1">
    <citation type="journal article" date="2016" name="Nat. Commun.">
        <title>Microbial interactions lead to rapid micro-scale successions on model marine particles.</title>
        <authorList>
            <person name="Datta M.S."/>
            <person name="Sliwerska E."/>
            <person name="Gore J."/>
            <person name="Polz M.F."/>
            <person name="Cordero O.X."/>
        </authorList>
    </citation>
    <scope>NUCLEOTIDE SEQUENCE [LARGE SCALE GENOMIC DNA]</scope>
    <source>
        <strain evidence="3 4">4G03</strain>
    </source>
</reference>
<feature type="chain" id="PRO_5013840919" evidence="1">
    <location>
        <begin position="20"/>
        <end position="120"/>
    </location>
</feature>
<proteinExistence type="predicted"/>
<sequence>MKNSITTLFLIAVIFSSTAQEVDKKEKAPKSIYTFSNISTTFYDSSTINKNLDLTGLSFFIVSQQDIDNNSFSIPFNKLSKKPTSLIYDDYTYYQNNNLLKGFLKKNDPTLWSPKQMRLQ</sequence>
<reference evidence="3" key="2">
    <citation type="submission" date="2017-10" db="EMBL/GenBank/DDBJ databases">
        <authorList>
            <person name="Enke T.N."/>
            <person name="Cordero O.X."/>
        </authorList>
    </citation>
    <scope>NUCLEOTIDE SEQUENCE</scope>
    <source>
        <strain evidence="3">4G03</strain>
    </source>
</reference>
<comment type="caution">
    <text evidence="3">The sequence shown here is derived from an EMBL/GenBank/DDBJ whole genome shotgun (WGS) entry which is preliminary data.</text>
</comment>
<dbReference type="EMBL" id="PDUU01000008">
    <property type="protein sequence ID" value="PHN97432.1"/>
    <property type="molecule type" value="Genomic_DNA"/>
</dbReference>